<dbReference type="InterPro" id="IPR036388">
    <property type="entry name" value="WH-like_DNA-bd_sf"/>
</dbReference>
<sequence>MKKSDVKKQNIYGALLTLCPAVEGNIPHYDDWPKTREIADACNETIYSARLYLLALADEGKIYCSYQNVNNSLRWYPRLCKAKWPDIEDATLATRA</sequence>
<dbReference type="Gene3D" id="1.10.10.10">
    <property type="entry name" value="Winged helix-like DNA-binding domain superfamily/Winged helix DNA-binding domain"/>
    <property type="match status" value="1"/>
</dbReference>
<evidence type="ECO:0000256" key="1">
    <source>
        <dbReference type="ARBA" id="ARBA00023015"/>
    </source>
</evidence>
<accession>A0AAP6G884</accession>
<keyword evidence="1" id="KW-0805">Transcription regulation</keyword>
<dbReference type="EMBL" id="JAWZXF010000001">
    <property type="protein sequence ID" value="MDX7920358.1"/>
    <property type="molecule type" value="Genomic_DNA"/>
</dbReference>
<comment type="caution">
    <text evidence="3">The sequence shown here is derived from an EMBL/GenBank/DDBJ whole genome shotgun (WGS) entry which is preliminary data.</text>
</comment>
<keyword evidence="2" id="KW-0804">Transcription</keyword>
<evidence type="ECO:0000313" key="3">
    <source>
        <dbReference type="EMBL" id="MDX7920358.1"/>
    </source>
</evidence>
<organism evidence="3 4">
    <name type="scientific">Aeromonas media</name>
    <dbReference type="NCBI Taxonomy" id="651"/>
    <lineage>
        <taxon>Bacteria</taxon>
        <taxon>Pseudomonadati</taxon>
        <taxon>Pseudomonadota</taxon>
        <taxon>Gammaproteobacteria</taxon>
        <taxon>Aeromonadales</taxon>
        <taxon>Aeromonadaceae</taxon>
        <taxon>Aeromonas</taxon>
    </lineage>
</organism>
<reference evidence="3" key="1">
    <citation type="submission" date="2023-11" db="EMBL/GenBank/DDBJ databases">
        <title>WGS of Aeromonas in Northern Israel.</title>
        <authorList>
            <person name="Hershko Y."/>
        </authorList>
    </citation>
    <scope>NUCLEOTIDE SEQUENCE</scope>
    <source>
        <strain evidence="3">02297</strain>
    </source>
</reference>
<protein>
    <submittedName>
        <fullName evidence="3">FaeA/PapI family transcriptional regulator</fullName>
    </submittedName>
</protein>
<dbReference type="AlphaFoldDB" id="A0AAP6G884"/>
<gene>
    <name evidence="3" type="ORF">SJS82_00145</name>
</gene>
<dbReference type="GO" id="GO:0006355">
    <property type="term" value="P:regulation of DNA-templated transcription"/>
    <property type="evidence" value="ECO:0007669"/>
    <property type="project" value="InterPro"/>
</dbReference>
<evidence type="ECO:0000313" key="4">
    <source>
        <dbReference type="Proteomes" id="UP001285835"/>
    </source>
</evidence>
<name>A0AAP6G884_AERME</name>
<dbReference type="Pfam" id="PF04703">
    <property type="entry name" value="FaeA"/>
    <property type="match status" value="1"/>
</dbReference>
<dbReference type="InterPro" id="IPR006793">
    <property type="entry name" value="FaeA"/>
</dbReference>
<dbReference type="RefSeq" id="WP_265436802.1">
    <property type="nucleotide sequence ID" value="NZ_JAOXCH010000043.1"/>
</dbReference>
<evidence type="ECO:0000256" key="2">
    <source>
        <dbReference type="ARBA" id="ARBA00023163"/>
    </source>
</evidence>
<proteinExistence type="predicted"/>
<dbReference type="Proteomes" id="UP001285835">
    <property type="component" value="Unassembled WGS sequence"/>
</dbReference>